<dbReference type="PROSITE" id="PS51257">
    <property type="entry name" value="PROKAR_LIPOPROTEIN"/>
    <property type="match status" value="1"/>
</dbReference>
<dbReference type="EMBL" id="CP127162">
    <property type="protein sequence ID" value="WIV17336.1"/>
    <property type="molecule type" value="Genomic_DNA"/>
</dbReference>
<name>A0ABY8X1M0_9BACL</name>
<dbReference type="Proteomes" id="UP001236415">
    <property type="component" value="Chromosome"/>
</dbReference>
<accession>A0ABY8X1M0</accession>
<protein>
    <submittedName>
        <fullName evidence="1">Uncharacterized protein</fullName>
    </submittedName>
</protein>
<evidence type="ECO:0000313" key="1">
    <source>
        <dbReference type="EMBL" id="WIV17336.1"/>
    </source>
</evidence>
<reference evidence="1 2" key="1">
    <citation type="submission" date="2023-06" db="EMBL/GenBank/DDBJ databases">
        <title>Paenibacillus polygonum sp. nov., an endophytic bacterium, isolated from Polygonum lapathifolium L. in Nanji Wetland National Nature Reserve, South of Poyang Lake, Jiangxi Province, China.</title>
        <authorList>
            <person name="Yu Z."/>
        </authorList>
    </citation>
    <scope>NUCLEOTIDE SEQUENCE [LARGE SCALE GENOMIC DNA]</scope>
    <source>
        <strain evidence="1 2">C31</strain>
    </source>
</reference>
<keyword evidence="2" id="KW-1185">Reference proteome</keyword>
<dbReference type="RefSeq" id="WP_285741635.1">
    <property type="nucleotide sequence ID" value="NZ_CP127162.1"/>
</dbReference>
<organism evidence="1 2">
    <name type="scientific">Paenibacillus polygoni</name>
    <dbReference type="NCBI Taxonomy" id="3050112"/>
    <lineage>
        <taxon>Bacteria</taxon>
        <taxon>Bacillati</taxon>
        <taxon>Bacillota</taxon>
        <taxon>Bacilli</taxon>
        <taxon>Bacillales</taxon>
        <taxon>Paenibacillaceae</taxon>
        <taxon>Paenibacillus</taxon>
    </lineage>
</organism>
<gene>
    <name evidence="1" type="ORF">QPK24_12915</name>
</gene>
<proteinExistence type="predicted"/>
<sequence>MGILKFIMMSVVLSTGCLDKRQIETESNVTFLDVNNEEQILDNQEAITYLIQKEFNENEVDSSDFKEGVSFDLNEYVQDFFSKDIADKIQGNLKAIVDNDEKIFVKNMLDDSYVESNLAWLKTYQAEGMQYDFQEVNEIKYLEEQNRIQVVVSFLRKEENKIQRGILDYSLLYDQDSNEWLIATMDGN</sequence>
<evidence type="ECO:0000313" key="2">
    <source>
        <dbReference type="Proteomes" id="UP001236415"/>
    </source>
</evidence>